<evidence type="ECO:0000259" key="1">
    <source>
        <dbReference type="Pfam" id="PF23069"/>
    </source>
</evidence>
<dbReference type="EMBL" id="CADCXU010000165">
    <property type="protein sequence ID" value="CAA9993114.1"/>
    <property type="molecule type" value="Genomic_DNA"/>
</dbReference>
<dbReference type="EMBL" id="CADCXU010000164">
    <property type="protein sequence ID" value="CAA9993112.1"/>
    <property type="molecule type" value="Genomic_DNA"/>
</dbReference>
<organism evidence="3 4">
    <name type="scientific">Nesidiocoris tenuis</name>
    <dbReference type="NCBI Taxonomy" id="355587"/>
    <lineage>
        <taxon>Eukaryota</taxon>
        <taxon>Metazoa</taxon>
        <taxon>Ecdysozoa</taxon>
        <taxon>Arthropoda</taxon>
        <taxon>Hexapoda</taxon>
        <taxon>Insecta</taxon>
        <taxon>Pterygota</taxon>
        <taxon>Neoptera</taxon>
        <taxon>Paraneoptera</taxon>
        <taxon>Hemiptera</taxon>
        <taxon>Heteroptera</taxon>
        <taxon>Panheteroptera</taxon>
        <taxon>Cimicomorpha</taxon>
        <taxon>Miridae</taxon>
        <taxon>Dicyphina</taxon>
        <taxon>Nesidiocoris</taxon>
    </lineage>
</organism>
<dbReference type="Proteomes" id="UP000479000">
    <property type="component" value="Unassembled WGS sequence"/>
</dbReference>
<dbReference type="InterPro" id="IPR055470">
    <property type="entry name" value="DUF7042"/>
</dbReference>
<dbReference type="OrthoDB" id="9979716at2759"/>
<feature type="domain" description="DUF7042" evidence="1">
    <location>
        <begin position="11"/>
        <end position="95"/>
    </location>
</feature>
<sequence>KDKCYRCIVMYEKHTNVLQYKEMEELECLGTWKDSAMHYLVGRLHHKIATTDEERYRCFVYHKPENHFYEVAQSGEATCSGMVSPVEGSRTFKLTRVQYNDPNEANSCANDEPSSTNTITMITYSCHGSWRDNTTTYVVGSPVSRHSADSRHYCFIFTHLVGGRGLMLQRVAETCTVASMPVEWMFNITEIVNNESTSCEMELSKLQKLKTSIAGVVVQLSLGLPTGDSLPPLMGIHTRITLKLEDNVAMITFQPIRGKITRRMDTPIGAQYNFSPSTSFSVLFLSKCSLLPELLFKLGAKND</sequence>
<dbReference type="AlphaFoldDB" id="A0A6H5FSY6"/>
<evidence type="ECO:0000313" key="2">
    <source>
        <dbReference type="EMBL" id="CAA9993112.1"/>
    </source>
</evidence>
<accession>A0A6H5FSY6</accession>
<feature type="non-terminal residue" evidence="3">
    <location>
        <position position="1"/>
    </location>
</feature>
<proteinExistence type="predicted"/>
<protein>
    <recommendedName>
        <fullName evidence="1">DUF7042 domain-containing protein</fullName>
    </recommendedName>
</protein>
<evidence type="ECO:0000313" key="4">
    <source>
        <dbReference type="Proteomes" id="UP000479000"/>
    </source>
</evidence>
<keyword evidence="4" id="KW-1185">Reference proteome</keyword>
<dbReference type="GO" id="GO:0061909">
    <property type="term" value="P:autophagosome-lysosome fusion"/>
    <property type="evidence" value="ECO:0007669"/>
    <property type="project" value="TreeGrafter"/>
</dbReference>
<dbReference type="Pfam" id="PF23069">
    <property type="entry name" value="DUF7042"/>
    <property type="match status" value="1"/>
</dbReference>
<gene>
    <name evidence="3" type="ORF">NTEN_LOCUS101</name>
    <name evidence="2" type="ORF">NTEN_LOCUS99</name>
</gene>
<name>A0A6H5FSY6_9HEMI</name>
<dbReference type="PANTHER" id="PTHR22255">
    <property type="entry name" value="LP06548P"/>
    <property type="match status" value="1"/>
</dbReference>
<evidence type="ECO:0000313" key="3">
    <source>
        <dbReference type="EMBL" id="CAA9993114.1"/>
    </source>
</evidence>
<dbReference type="PANTHER" id="PTHR22255:SF9">
    <property type="entry name" value="LP06548P"/>
    <property type="match status" value="1"/>
</dbReference>
<reference evidence="3 4" key="1">
    <citation type="submission" date="2020-02" db="EMBL/GenBank/DDBJ databases">
        <authorList>
            <person name="Ferguson B K."/>
        </authorList>
    </citation>
    <scope>NUCLEOTIDE SEQUENCE [LARGE SCALE GENOMIC DNA]</scope>
</reference>